<name>A0AAV7XII4_9NEOP</name>
<evidence type="ECO:0000313" key="2">
    <source>
        <dbReference type="Proteomes" id="UP001075354"/>
    </source>
</evidence>
<proteinExistence type="predicted"/>
<organism evidence="1 2">
    <name type="scientific">Megalurothrips usitatus</name>
    <name type="common">bean blossom thrips</name>
    <dbReference type="NCBI Taxonomy" id="439358"/>
    <lineage>
        <taxon>Eukaryota</taxon>
        <taxon>Metazoa</taxon>
        <taxon>Ecdysozoa</taxon>
        <taxon>Arthropoda</taxon>
        <taxon>Hexapoda</taxon>
        <taxon>Insecta</taxon>
        <taxon>Pterygota</taxon>
        <taxon>Neoptera</taxon>
        <taxon>Paraneoptera</taxon>
        <taxon>Thysanoptera</taxon>
        <taxon>Terebrantia</taxon>
        <taxon>Thripoidea</taxon>
        <taxon>Thripidae</taxon>
        <taxon>Megalurothrips</taxon>
    </lineage>
</organism>
<evidence type="ECO:0000313" key="1">
    <source>
        <dbReference type="EMBL" id="KAJ1524615.1"/>
    </source>
</evidence>
<dbReference type="AlphaFoldDB" id="A0AAV7XII4"/>
<keyword evidence="2" id="KW-1185">Reference proteome</keyword>
<sequence length="278" mass="31215">MCLGKRKLVVRRDDRAVRGRLDEIDEAASSPPVYALCKWLTGRCEGTFTHNVRIDSIRDFDVDNVSSEESYLVEWRQPPKPAGGWHVYDALVFDTSDDLDYLLQKKRQLEATQLHDNSNIDGASNKSVEIDKLVEQRVNAALSARRASSPSMKEQEEAALEKRSMVKIGHQLLVPEGVYFEAKASRSPTYTTMLLTRAAFSTRKPSSSTYAGQKRTLGDGVQDHELEFYCLLAAFVYKKFGNLLQSTFSAAVNACVGQRAQRVKKVQLVNDSSDEEEL</sequence>
<dbReference type="Proteomes" id="UP001075354">
    <property type="component" value="Chromosome 9"/>
</dbReference>
<reference evidence="1" key="1">
    <citation type="submission" date="2022-12" db="EMBL/GenBank/DDBJ databases">
        <title>Chromosome-level genome assembly of the bean flower thrips Megalurothrips usitatus.</title>
        <authorList>
            <person name="Ma L."/>
            <person name="Liu Q."/>
            <person name="Li H."/>
            <person name="Cai W."/>
        </authorList>
    </citation>
    <scope>NUCLEOTIDE SEQUENCE</scope>
    <source>
        <strain evidence="1">Cailab_2022a</strain>
    </source>
</reference>
<gene>
    <name evidence="1" type="ORF">ONE63_011099</name>
</gene>
<dbReference type="EMBL" id="JAPTSV010000009">
    <property type="protein sequence ID" value="KAJ1524615.1"/>
    <property type="molecule type" value="Genomic_DNA"/>
</dbReference>
<accession>A0AAV7XII4</accession>
<protein>
    <submittedName>
        <fullName evidence="1">Uncharacterized protein</fullName>
    </submittedName>
</protein>
<comment type="caution">
    <text evidence="1">The sequence shown here is derived from an EMBL/GenBank/DDBJ whole genome shotgun (WGS) entry which is preliminary data.</text>
</comment>